<dbReference type="AlphaFoldDB" id="M1TMM9"/>
<proteinExistence type="predicted"/>
<evidence type="ECO:0000313" key="2">
    <source>
        <dbReference type="EMBL" id="AGG65586.1"/>
    </source>
</evidence>
<dbReference type="Proteomes" id="UP000011760">
    <property type="component" value="Chromosome"/>
</dbReference>
<gene>
    <name evidence="2" type="ORF">H924_00640</name>
</gene>
<dbReference type="HOGENOM" id="CLU_2860062_0_0_11"/>
<reference evidence="2 3" key="1">
    <citation type="submission" date="2013-02" db="EMBL/GenBank/DDBJ databases">
        <title>The complete genome sequence of Corynebacterium callunae DSM 20147.</title>
        <authorList>
            <person name="Ruckert C."/>
            <person name="Albersmeier A."/>
            <person name="Kalinowski J."/>
        </authorList>
    </citation>
    <scope>NUCLEOTIDE SEQUENCE [LARGE SCALE GENOMIC DNA]</scope>
    <source>
        <strain evidence="2 3">DSM 20147</strain>
    </source>
</reference>
<dbReference type="EMBL" id="CP004354">
    <property type="protein sequence ID" value="AGG65586.1"/>
    <property type="molecule type" value="Genomic_DNA"/>
</dbReference>
<name>M1TMM9_9CORY</name>
<keyword evidence="3" id="KW-1185">Reference proteome</keyword>
<accession>M1TMM9</accession>
<evidence type="ECO:0000313" key="3">
    <source>
        <dbReference type="Proteomes" id="UP000011760"/>
    </source>
</evidence>
<dbReference type="KEGG" id="ccn:H924_00640"/>
<organism evidence="2 3">
    <name type="scientific">Corynebacterium callunae DSM 20147</name>
    <dbReference type="NCBI Taxonomy" id="1121353"/>
    <lineage>
        <taxon>Bacteria</taxon>
        <taxon>Bacillati</taxon>
        <taxon>Actinomycetota</taxon>
        <taxon>Actinomycetes</taxon>
        <taxon>Mycobacteriales</taxon>
        <taxon>Corynebacteriaceae</taxon>
        <taxon>Corynebacterium</taxon>
    </lineage>
</organism>
<protein>
    <submittedName>
        <fullName evidence="2">Uncharacterized protein</fullName>
    </submittedName>
</protein>
<feature type="region of interest" description="Disordered" evidence="1">
    <location>
        <begin position="45"/>
        <end position="64"/>
    </location>
</feature>
<evidence type="ECO:0000256" key="1">
    <source>
        <dbReference type="SAM" id="MobiDB-lite"/>
    </source>
</evidence>
<sequence>MHIINIELGGWNAILLDSGLVAGGRWVLVGLEQQLYTLRVFGGKRRSTSDNRQFPHRASFQSPA</sequence>